<evidence type="ECO:0000256" key="1">
    <source>
        <dbReference type="SAM" id="MobiDB-lite"/>
    </source>
</evidence>
<sequence>VDRVAPGEQQPESDHGFASERTEAGVFRDRHYRHATGWFSYNLRNPKAEARALRVTYFGGDQGRTFSIFLNGQLLQKVTSDASKGSAFFDVEYPLPAALRTGSASQVERYPLGRNIGQTDNGDEGLGQLVSTCKCFAGQGCFGGVASAPIDGQQGIPNFQLGQTIYSLH</sequence>
<feature type="region of interest" description="Disordered" evidence="1">
    <location>
        <begin position="1"/>
        <end position="22"/>
    </location>
</feature>
<dbReference type="Pfam" id="PF20620">
    <property type="entry name" value="DUF6805"/>
    <property type="match status" value="1"/>
</dbReference>
<proteinExistence type="predicted"/>
<feature type="non-terminal residue" evidence="3">
    <location>
        <position position="1"/>
    </location>
</feature>
<dbReference type="InterPro" id="IPR046544">
    <property type="entry name" value="GH146_SB_dom"/>
</dbReference>
<feature type="compositionally biased region" description="Basic and acidic residues" evidence="1">
    <location>
        <begin position="12"/>
        <end position="22"/>
    </location>
</feature>
<dbReference type="EMBL" id="BKCJ010972787">
    <property type="protein sequence ID" value="GFC57223.1"/>
    <property type="molecule type" value="Genomic_DNA"/>
</dbReference>
<protein>
    <recommendedName>
        <fullName evidence="2">Glycoside hydrolase GH146 substrate-binding domain-containing protein</fullName>
    </recommendedName>
</protein>
<reference evidence="3" key="1">
    <citation type="journal article" date="2019" name="Sci. Rep.">
        <title>Draft genome of Tanacetum cinerariifolium, the natural source of mosquito coil.</title>
        <authorList>
            <person name="Yamashiro T."/>
            <person name="Shiraishi A."/>
            <person name="Satake H."/>
            <person name="Nakayama K."/>
        </authorList>
    </citation>
    <scope>NUCLEOTIDE SEQUENCE</scope>
</reference>
<name>A0A699Q6A2_TANCI</name>
<evidence type="ECO:0000313" key="3">
    <source>
        <dbReference type="EMBL" id="GFC57223.1"/>
    </source>
</evidence>
<gene>
    <name evidence="3" type="ORF">Tci_829193</name>
</gene>
<comment type="caution">
    <text evidence="3">The sequence shown here is derived from an EMBL/GenBank/DDBJ whole genome shotgun (WGS) entry which is preliminary data.</text>
</comment>
<accession>A0A699Q6A2</accession>
<feature type="domain" description="Glycoside hydrolase GH146 substrate-binding" evidence="2">
    <location>
        <begin position="1"/>
        <end position="103"/>
    </location>
</feature>
<evidence type="ECO:0000259" key="2">
    <source>
        <dbReference type="Pfam" id="PF20620"/>
    </source>
</evidence>
<organism evidence="3">
    <name type="scientific">Tanacetum cinerariifolium</name>
    <name type="common">Dalmatian daisy</name>
    <name type="synonym">Chrysanthemum cinerariifolium</name>
    <dbReference type="NCBI Taxonomy" id="118510"/>
    <lineage>
        <taxon>Eukaryota</taxon>
        <taxon>Viridiplantae</taxon>
        <taxon>Streptophyta</taxon>
        <taxon>Embryophyta</taxon>
        <taxon>Tracheophyta</taxon>
        <taxon>Spermatophyta</taxon>
        <taxon>Magnoliopsida</taxon>
        <taxon>eudicotyledons</taxon>
        <taxon>Gunneridae</taxon>
        <taxon>Pentapetalae</taxon>
        <taxon>asterids</taxon>
        <taxon>campanulids</taxon>
        <taxon>Asterales</taxon>
        <taxon>Asteraceae</taxon>
        <taxon>Asteroideae</taxon>
        <taxon>Anthemideae</taxon>
        <taxon>Anthemidinae</taxon>
        <taxon>Tanacetum</taxon>
    </lineage>
</organism>
<dbReference type="AlphaFoldDB" id="A0A699Q6A2"/>